<dbReference type="Gene3D" id="3.40.33.10">
    <property type="entry name" value="CAP"/>
    <property type="match status" value="1"/>
</dbReference>
<dbReference type="InterPro" id="IPR014044">
    <property type="entry name" value="CAP_dom"/>
</dbReference>
<evidence type="ECO:0000313" key="2">
    <source>
        <dbReference type="EMBL" id="RCN44032.1"/>
    </source>
</evidence>
<reference evidence="2 3" key="1">
    <citation type="submission" date="2014-10" db="EMBL/GenBank/DDBJ databases">
        <title>Draft genome of the hookworm Ancylostoma caninum.</title>
        <authorList>
            <person name="Mitreva M."/>
        </authorList>
    </citation>
    <scope>NUCLEOTIDE SEQUENCE [LARGE SCALE GENOMIC DNA]</scope>
    <source>
        <strain evidence="2 3">Baltimore</strain>
    </source>
</reference>
<comment type="caution">
    <text evidence="2">The sequence shown here is derived from an EMBL/GenBank/DDBJ whole genome shotgun (WGS) entry which is preliminary data.</text>
</comment>
<evidence type="ECO:0000259" key="1">
    <source>
        <dbReference type="Pfam" id="PF00188"/>
    </source>
</evidence>
<dbReference type="EMBL" id="JOJR01000140">
    <property type="protein sequence ID" value="RCN44032.1"/>
    <property type="molecule type" value="Genomic_DNA"/>
</dbReference>
<gene>
    <name evidence="2" type="ORF">ANCCAN_09977</name>
</gene>
<accession>A0A368GI48</accession>
<dbReference type="SUPFAM" id="SSF55797">
    <property type="entry name" value="PR-1-like"/>
    <property type="match status" value="1"/>
</dbReference>
<dbReference type="Pfam" id="PF00188">
    <property type="entry name" value="CAP"/>
    <property type="match status" value="1"/>
</dbReference>
<proteinExistence type="predicted"/>
<evidence type="ECO:0000313" key="3">
    <source>
        <dbReference type="Proteomes" id="UP000252519"/>
    </source>
</evidence>
<dbReference type="AlphaFoldDB" id="A0A368GI48"/>
<feature type="domain" description="SCP" evidence="1">
    <location>
        <begin position="5"/>
        <end position="102"/>
    </location>
</feature>
<organism evidence="2 3">
    <name type="scientific">Ancylostoma caninum</name>
    <name type="common">Dog hookworm</name>
    <dbReference type="NCBI Taxonomy" id="29170"/>
    <lineage>
        <taxon>Eukaryota</taxon>
        <taxon>Metazoa</taxon>
        <taxon>Ecdysozoa</taxon>
        <taxon>Nematoda</taxon>
        <taxon>Chromadorea</taxon>
        <taxon>Rhabditida</taxon>
        <taxon>Rhabditina</taxon>
        <taxon>Rhabditomorpha</taxon>
        <taxon>Strongyloidea</taxon>
        <taxon>Ancylostomatidae</taxon>
        <taxon>Ancylostomatinae</taxon>
        <taxon>Ancylostoma</taxon>
    </lineage>
</organism>
<name>A0A368GI48_ANCCA</name>
<dbReference type="Proteomes" id="UP000252519">
    <property type="component" value="Unassembled WGS sequence"/>
</dbReference>
<sequence>MKLQYWDCVLEDMAHAEAATCAAATAGGNYGVAQEKFKVKSKCNANDETLAKIKKWWTDGAKKQTNQEQVADNDNFSNMANAASIGFACTYQYCSGELNSVCFYNEKLPGVGANLYEPGQNGKYCDNCKQLGGGAKAPCVDALCQVPFEQRELSSNILS</sequence>
<protein>
    <recommendedName>
        <fullName evidence="1">SCP domain-containing protein</fullName>
    </recommendedName>
</protein>
<dbReference type="InterPro" id="IPR035940">
    <property type="entry name" value="CAP_sf"/>
</dbReference>
<keyword evidence="3" id="KW-1185">Reference proteome</keyword>